<evidence type="ECO:0000256" key="1">
    <source>
        <dbReference type="SAM" id="MobiDB-lite"/>
    </source>
</evidence>
<dbReference type="Proteomes" id="UP000251584">
    <property type="component" value="Unassembled WGS sequence"/>
</dbReference>
<reference evidence="2 3" key="1">
    <citation type="submission" date="2018-06" db="EMBL/GenBank/DDBJ databases">
        <authorList>
            <consortium name="Pathogen Informatics"/>
            <person name="Doyle S."/>
        </authorList>
    </citation>
    <scope>NUCLEOTIDE SEQUENCE [LARGE SCALE GENOMIC DNA]</scope>
    <source>
        <strain evidence="2 3">NCTC10786</strain>
    </source>
</reference>
<evidence type="ECO:0000313" key="2">
    <source>
        <dbReference type="EMBL" id="SQB29503.1"/>
    </source>
</evidence>
<proteinExistence type="predicted"/>
<dbReference type="EMBL" id="UAVY01000004">
    <property type="protein sequence ID" value="SQB29503.1"/>
    <property type="molecule type" value="Genomic_DNA"/>
</dbReference>
<dbReference type="AlphaFoldDB" id="A0A2X2VW75"/>
<gene>
    <name evidence="2" type="ORF">NCTC10786_03234</name>
</gene>
<protein>
    <submittedName>
        <fullName evidence="2">Uncharacterized protein</fullName>
    </submittedName>
</protein>
<feature type="region of interest" description="Disordered" evidence="1">
    <location>
        <begin position="20"/>
        <end position="48"/>
    </location>
</feature>
<evidence type="ECO:0000313" key="3">
    <source>
        <dbReference type="Proteomes" id="UP000251584"/>
    </source>
</evidence>
<sequence length="48" mass="5698">MSPALRFVNRMACMKSVKWGKSEKPEEWDNNKTRNETDIIKTPRDEDD</sequence>
<name>A0A2X2VW75_CITKO</name>
<organism evidence="2 3">
    <name type="scientific">Citrobacter koseri</name>
    <name type="common">Citrobacter diversus</name>
    <dbReference type="NCBI Taxonomy" id="545"/>
    <lineage>
        <taxon>Bacteria</taxon>
        <taxon>Pseudomonadati</taxon>
        <taxon>Pseudomonadota</taxon>
        <taxon>Gammaproteobacteria</taxon>
        <taxon>Enterobacterales</taxon>
        <taxon>Enterobacteriaceae</taxon>
        <taxon>Citrobacter</taxon>
    </lineage>
</organism>
<accession>A0A2X2VW75</accession>